<sequence>MPAHLLSLADGPSILLDKPILLFGRHEECDVQLNSKKVSRRHCVLAQVNDYLVIRDLGSTNGVRINGERVAEGKLKPGDELQIGNFKYQICGDLFARSDEHPKVESYKNIAPAEGPAGDDKSTGEDEPL</sequence>
<protein>
    <submittedName>
        <fullName evidence="3">FHA domain-containing protein</fullName>
    </submittedName>
</protein>
<keyword evidence="4" id="KW-1185">Reference proteome</keyword>
<accession>A0ABU5EWL3</accession>
<dbReference type="PROSITE" id="PS50006">
    <property type="entry name" value="FHA_DOMAIN"/>
    <property type="match status" value="1"/>
</dbReference>
<dbReference type="InterPro" id="IPR008984">
    <property type="entry name" value="SMAD_FHA_dom_sf"/>
</dbReference>
<name>A0ABU5EWL3_9BACT</name>
<organism evidence="3 4">
    <name type="scientific">Gemmata algarum</name>
    <dbReference type="NCBI Taxonomy" id="2975278"/>
    <lineage>
        <taxon>Bacteria</taxon>
        <taxon>Pseudomonadati</taxon>
        <taxon>Planctomycetota</taxon>
        <taxon>Planctomycetia</taxon>
        <taxon>Gemmatales</taxon>
        <taxon>Gemmataceae</taxon>
        <taxon>Gemmata</taxon>
    </lineage>
</organism>
<evidence type="ECO:0000313" key="3">
    <source>
        <dbReference type="EMBL" id="MDY3558101.1"/>
    </source>
</evidence>
<evidence type="ECO:0000256" key="1">
    <source>
        <dbReference type="SAM" id="MobiDB-lite"/>
    </source>
</evidence>
<dbReference type="InterPro" id="IPR000253">
    <property type="entry name" value="FHA_dom"/>
</dbReference>
<feature type="domain" description="FHA" evidence="2">
    <location>
        <begin position="21"/>
        <end position="70"/>
    </location>
</feature>
<dbReference type="InterPro" id="IPR050923">
    <property type="entry name" value="Cell_Proc_Reg/RNA_Proc"/>
</dbReference>
<dbReference type="EMBL" id="JAXBLV010000013">
    <property type="protein sequence ID" value="MDY3558101.1"/>
    <property type="molecule type" value="Genomic_DNA"/>
</dbReference>
<dbReference type="RefSeq" id="WP_261187953.1">
    <property type="nucleotide sequence ID" value="NZ_JAXBLV010000013.1"/>
</dbReference>
<dbReference type="CDD" id="cd00060">
    <property type="entry name" value="FHA"/>
    <property type="match status" value="1"/>
</dbReference>
<dbReference type="SUPFAM" id="SSF49879">
    <property type="entry name" value="SMAD/FHA domain"/>
    <property type="match status" value="1"/>
</dbReference>
<feature type="compositionally biased region" description="Basic and acidic residues" evidence="1">
    <location>
        <begin position="118"/>
        <end position="129"/>
    </location>
</feature>
<evidence type="ECO:0000313" key="4">
    <source>
        <dbReference type="Proteomes" id="UP001272242"/>
    </source>
</evidence>
<gene>
    <name evidence="3" type="ORF">R5W23_000822</name>
</gene>
<dbReference type="Gene3D" id="2.60.200.20">
    <property type="match status" value="1"/>
</dbReference>
<dbReference type="PANTHER" id="PTHR23308">
    <property type="entry name" value="NUCLEAR INHIBITOR OF PROTEIN PHOSPHATASE-1"/>
    <property type="match status" value="1"/>
</dbReference>
<dbReference type="Proteomes" id="UP001272242">
    <property type="component" value="Unassembled WGS sequence"/>
</dbReference>
<feature type="region of interest" description="Disordered" evidence="1">
    <location>
        <begin position="105"/>
        <end position="129"/>
    </location>
</feature>
<evidence type="ECO:0000259" key="2">
    <source>
        <dbReference type="PROSITE" id="PS50006"/>
    </source>
</evidence>
<reference evidence="4" key="1">
    <citation type="journal article" date="2023" name="Mar. Drugs">
        <title>Gemmata algarum, a Novel Planctomycete Isolated from an Algal Mat, Displays Antimicrobial Activity.</title>
        <authorList>
            <person name="Kumar G."/>
            <person name="Kallscheuer N."/>
            <person name="Kashif M."/>
            <person name="Ahamad S."/>
            <person name="Jagadeeshwari U."/>
            <person name="Pannikurungottu S."/>
            <person name="Haufschild T."/>
            <person name="Kabuu M."/>
            <person name="Sasikala C."/>
            <person name="Jogler C."/>
            <person name="Ramana C."/>
        </authorList>
    </citation>
    <scope>NUCLEOTIDE SEQUENCE [LARGE SCALE GENOMIC DNA]</scope>
    <source>
        <strain evidence="4">JC673</strain>
    </source>
</reference>
<dbReference type="SMART" id="SM00240">
    <property type="entry name" value="FHA"/>
    <property type="match status" value="1"/>
</dbReference>
<dbReference type="Pfam" id="PF00498">
    <property type="entry name" value="FHA"/>
    <property type="match status" value="1"/>
</dbReference>
<proteinExistence type="predicted"/>
<comment type="caution">
    <text evidence="3">The sequence shown here is derived from an EMBL/GenBank/DDBJ whole genome shotgun (WGS) entry which is preliminary data.</text>
</comment>